<organism evidence="7 8">
    <name type="scientific">Thermus brockianus</name>
    <dbReference type="NCBI Taxonomy" id="56956"/>
    <lineage>
        <taxon>Bacteria</taxon>
        <taxon>Thermotogati</taxon>
        <taxon>Deinococcota</taxon>
        <taxon>Deinococci</taxon>
        <taxon>Thermales</taxon>
        <taxon>Thermaceae</taxon>
        <taxon>Thermus</taxon>
    </lineage>
</organism>
<dbReference type="Pfam" id="PF18884">
    <property type="entry name" value="TSP3_bac"/>
    <property type="match status" value="2"/>
</dbReference>
<evidence type="ECO:0000256" key="2">
    <source>
        <dbReference type="ARBA" id="ARBA00022525"/>
    </source>
</evidence>
<gene>
    <name evidence="7" type="ORF">TbrSNM41_05050</name>
</gene>
<evidence type="ECO:0000313" key="8">
    <source>
        <dbReference type="Proteomes" id="UP000831120"/>
    </source>
</evidence>
<proteinExistence type="predicted"/>
<evidence type="ECO:0000256" key="6">
    <source>
        <dbReference type="SAM" id="SignalP"/>
    </source>
</evidence>
<feature type="region of interest" description="Disordered" evidence="5">
    <location>
        <begin position="277"/>
        <end position="437"/>
    </location>
</feature>
<protein>
    <submittedName>
        <fullName evidence="7">Uncharacterized protein</fullName>
    </submittedName>
</protein>
<sequence length="518" mass="57152">MRTALPLVVLVALLVGGPAHGQGHFKEAVDIVLRTSPSTEIVHVVSGQVQKTASVGRYVRWGGSILIGSALVAAGLDYFYNYLKRETGTSLDQWYHWTGVQVAAGTGNYSTWVDGPWCSSPNGCKSWELSYRCGYGWRVALYVGSRPGGFVGWNGSAYGPWVQGQAPTCDVSVARQYAEGDARQYVPEPWRSDGQLVQVRPDHVSGVPEASRSRFQSDLSWLRDVLVVFQERPPLADWVQQHPDAAEGVRTAVRQYVQDHEPSSPAAPYPGVQLVPVPNPNQWTDNPFTRPDLDTDGDGWPDSVEWKEANRRGVPWTDVINDPQVHPDPSADADGDGWPNLEELRQGTDPYDATSRPRTGENPATRSPDTDGDGWPDSVEIGQGTDPNDPASHPEGEPPQQEQNPDEPQWPGGPGVPPMPEVQTPEVPQEERKELPRYEEAWQQARERILEQVRDKARELRTEAAERFPFGIVKILSARVEPGTAACGVSVPIAEWRAEINLCETPVCRHSAPLVPWP</sequence>
<evidence type="ECO:0000256" key="3">
    <source>
        <dbReference type="ARBA" id="ARBA00022729"/>
    </source>
</evidence>
<reference evidence="7 8" key="1">
    <citation type="journal article" date="2022" name="Microbiol. Resour. Announc.">
        <title>Complete Genome Sequences of Thermus Strains Isolated from Senami Hot Spring in Japan.</title>
        <authorList>
            <person name="Miyazaki K."/>
        </authorList>
    </citation>
    <scope>NUCLEOTIDE SEQUENCE [LARGE SCALE GENOMIC DNA]</scope>
    <source>
        <strain evidence="7 8">SNM4-1</strain>
    </source>
</reference>
<keyword evidence="2" id="KW-0964">Secreted</keyword>
<keyword evidence="4" id="KW-0106">Calcium</keyword>
<feature type="chain" id="PRO_5046490126" evidence="6">
    <location>
        <begin position="22"/>
        <end position="518"/>
    </location>
</feature>
<evidence type="ECO:0000313" key="7">
    <source>
        <dbReference type="EMBL" id="BDG15771.1"/>
    </source>
</evidence>
<dbReference type="InterPro" id="IPR059100">
    <property type="entry name" value="TSP3_bac"/>
</dbReference>
<accession>A0ABM7XHL6</accession>
<dbReference type="Proteomes" id="UP000831120">
    <property type="component" value="Chromosome"/>
</dbReference>
<keyword evidence="8" id="KW-1185">Reference proteome</keyword>
<feature type="compositionally biased region" description="Low complexity" evidence="5">
    <location>
        <begin position="398"/>
        <end position="410"/>
    </location>
</feature>
<keyword evidence="3 6" id="KW-0732">Signal</keyword>
<dbReference type="EMBL" id="AP025593">
    <property type="protein sequence ID" value="BDG15771.1"/>
    <property type="molecule type" value="Genomic_DNA"/>
</dbReference>
<evidence type="ECO:0000256" key="5">
    <source>
        <dbReference type="SAM" id="MobiDB-lite"/>
    </source>
</evidence>
<name>A0ABM7XHL6_THEBO</name>
<evidence type="ECO:0000256" key="4">
    <source>
        <dbReference type="ARBA" id="ARBA00022837"/>
    </source>
</evidence>
<comment type="subcellular location">
    <subcellularLocation>
        <location evidence="1">Secreted</location>
    </subcellularLocation>
</comment>
<evidence type="ECO:0000256" key="1">
    <source>
        <dbReference type="ARBA" id="ARBA00004613"/>
    </source>
</evidence>
<feature type="signal peptide" evidence="6">
    <location>
        <begin position="1"/>
        <end position="21"/>
    </location>
</feature>